<dbReference type="PANTHER" id="PTHR23063">
    <property type="entry name" value="PHOSPHOLIPID ACYLTRANSFERASE"/>
    <property type="match status" value="1"/>
</dbReference>
<dbReference type="OrthoDB" id="272512at2759"/>
<evidence type="ECO:0000256" key="9">
    <source>
        <dbReference type="SAM" id="MobiDB-lite"/>
    </source>
</evidence>
<evidence type="ECO:0000256" key="8">
    <source>
        <dbReference type="ARBA" id="ARBA00023315"/>
    </source>
</evidence>
<keyword evidence="7 10" id="KW-0472">Membrane</keyword>
<dbReference type="EMBL" id="KI911156">
    <property type="protein sequence ID" value="ETR99608.1"/>
    <property type="molecule type" value="Genomic_DNA"/>
</dbReference>
<dbReference type="KEGG" id="trr:M419DRAFT_26039"/>
<feature type="transmembrane region" description="Helical" evidence="10">
    <location>
        <begin position="103"/>
        <end position="121"/>
    </location>
</feature>
<keyword evidence="6" id="KW-0443">Lipid metabolism</keyword>
<evidence type="ECO:0000256" key="4">
    <source>
        <dbReference type="ARBA" id="ARBA00022692"/>
    </source>
</evidence>
<dbReference type="GO" id="GO:0016746">
    <property type="term" value="F:acyltransferase activity"/>
    <property type="evidence" value="ECO:0007669"/>
    <property type="project" value="UniProtKB-KW"/>
</dbReference>
<comment type="similarity">
    <text evidence="2">Belongs to the 1-acyl-sn-glycerol-3-phosphate acyltransferase family.</text>
</comment>
<keyword evidence="4 10" id="KW-0812">Transmembrane</keyword>
<proteinExistence type="inferred from homology"/>
<dbReference type="Pfam" id="PF01553">
    <property type="entry name" value="Acyltransferase"/>
    <property type="match status" value="1"/>
</dbReference>
<evidence type="ECO:0000256" key="3">
    <source>
        <dbReference type="ARBA" id="ARBA00022679"/>
    </source>
</evidence>
<reference evidence="13" key="1">
    <citation type="journal article" date="2013" name="Ind. Biotechnol.">
        <title>Comparative genomics analysis of Trichoderma reesei strains.</title>
        <authorList>
            <person name="Koike H."/>
            <person name="Aerts A."/>
            <person name="LaButti K."/>
            <person name="Grigoriev I.V."/>
            <person name="Baker S.E."/>
        </authorList>
    </citation>
    <scope>NUCLEOTIDE SEQUENCE [LARGE SCALE GENOMIC DNA]</scope>
    <source>
        <strain evidence="13">ATCC 56765 / BCRC 32924 / NRRL 11460 / Rut C-30</strain>
    </source>
</reference>
<feature type="domain" description="Phospholipid/glycerol acyltransferase" evidence="11">
    <location>
        <begin position="142"/>
        <end position="255"/>
    </location>
</feature>
<organism evidence="12 13">
    <name type="scientific">Hypocrea jecorina (strain ATCC 56765 / BCRC 32924 / NRRL 11460 / Rut C-30)</name>
    <name type="common">Trichoderma reesei</name>
    <dbReference type="NCBI Taxonomy" id="1344414"/>
    <lineage>
        <taxon>Eukaryota</taxon>
        <taxon>Fungi</taxon>
        <taxon>Dikarya</taxon>
        <taxon>Ascomycota</taxon>
        <taxon>Pezizomycotina</taxon>
        <taxon>Sordariomycetes</taxon>
        <taxon>Hypocreomycetidae</taxon>
        <taxon>Hypocreales</taxon>
        <taxon>Hypocreaceae</taxon>
        <taxon>Trichoderma</taxon>
    </lineage>
</organism>
<evidence type="ECO:0000256" key="1">
    <source>
        <dbReference type="ARBA" id="ARBA00004370"/>
    </source>
</evidence>
<evidence type="ECO:0000256" key="2">
    <source>
        <dbReference type="ARBA" id="ARBA00008655"/>
    </source>
</evidence>
<feature type="transmembrane region" description="Helical" evidence="10">
    <location>
        <begin position="70"/>
        <end position="91"/>
    </location>
</feature>
<keyword evidence="3" id="KW-0808">Transferase</keyword>
<dbReference type="GO" id="GO:0006629">
    <property type="term" value="P:lipid metabolic process"/>
    <property type="evidence" value="ECO:0007669"/>
    <property type="project" value="UniProtKB-KW"/>
</dbReference>
<gene>
    <name evidence="12" type="ORF">M419DRAFT_26039</name>
</gene>
<feature type="region of interest" description="Disordered" evidence="9">
    <location>
        <begin position="293"/>
        <end position="313"/>
    </location>
</feature>
<dbReference type="HOGENOM" id="CLU_048121_0_0_1"/>
<evidence type="ECO:0000256" key="5">
    <source>
        <dbReference type="ARBA" id="ARBA00022989"/>
    </source>
</evidence>
<evidence type="ECO:0000256" key="7">
    <source>
        <dbReference type="ARBA" id="ARBA00023136"/>
    </source>
</evidence>
<evidence type="ECO:0000313" key="12">
    <source>
        <dbReference type="EMBL" id="ETR99608.1"/>
    </source>
</evidence>
<evidence type="ECO:0000259" key="11">
    <source>
        <dbReference type="SMART" id="SM00563"/>
    </source>
</evidence>
<dbReference type="GO" id="GO:0016020">
    <property type="term" value="C:membrane"/>
    <property type="evidence" value="ECO:0007669"/>
    <property type="project" value="UniProtKB-SubCell"/>
</dbReference>
<dbReference type="PANTHER" id="PTHR23063:SF60">
    <property type="entry name" value="LYSOPHOSPHATIDIC ACID:OLEOYL-COA ACYLTRANSFERASE 1"/>
    <property type="match status" value="1"/>
</dbReference>
<comment type="subcellular location">
    <subcellularLocation>
        <location evidence="1">Membrane</location>
    </subcellularLocation>
</comment>
<evidence type="ECO:0000256" key="6">
    <source>
        <dbReference type="ARBA" id="ARBA00023098"/>
    </source>
</evidence>
<protein>
    <recommendedName>
        <fullName evidence="11">Phospholipid/glycerol acyltransferase domain-containing protein</fullName>
    </recommendedName>
</protein>
<dbReference type="SMART" id="SM00563">
    <property type="entry name" value="PlsC"/>
    <property type="match status" value="1"/>
</dbReference>
<evidence type="ECO:0000256" key="10">
    <source>
        <dbReference type="SAM" id="Phobius"/>
    </source>
</evidence>
<dbReference type="AlphaFoldDB" id="A0A024S2P6"/>
<keyword evidence="5 10" id="KW-1133">Transmembrane helix</keyword>
<accession>A0A024S2P6</accession>
<evidence type="ECO:0000313" key="13">
    <source>
        <dbReference type="Proteomes" id="UP000024376"/>
    </source>
</evidence>
<sequence>MSKTVTFPLAELMVVRMSSYHIPGSTCLKRPSAAAAAREPTIVTCQHSTGIAPFLPVSSTSSPLSTLTHALLFLVRLPIFLTYALGYFLLFHPLPLPVFARKIALWGLMAIPGIWWIDLQLDGVKRGTLSEQPRERVPHPGSVIAANFTSPIDAVYLAAVFDPVFTVSYPGERRVRKIGLLSAIMMALAPVNTGPPDEGANLVDLKDLIKQYPNRVIAVFPECGTTNGKAILPFSPSILQTPPDVHIFPVSLRYTPPEITTPLPGQWLRFLWTLLSRPTTCIRVRIAEGTTNKAASSSAGAGSGELTYRGGSTGGVSSEEQKLLDWIGEALARLSRVKRVGLTMKDKAAFVKAWSGK</sequence>
<dbReference type="Proteomes" id="UP000024376">
    <property type="component" value="Unassembled WGS sequence"/>
</dbReference>
<dbReference type="InterPro" id="IPR002123">
    <property type="entry name" value="Plipid/glycerol_acylTrfase"/>
</dbReference>
<keyword evidence="8" id="KW-0012">Acyltransferase</keyword>
<name>A0A024S2P6_HYPJR</name>